<evidence type="ECO:0000259" key="2">
    <source>
        <dbReference type="Pfam" id="PF01458"/>
    </source>
</evidence>
<dbReference type="Pfam" id="PF01458">
    <property type="entry name" value="SUFBD_core"/>
    <property type="match status" value="1"/>
</dbReference>
<gene>
    <name evidence="3" type="ORF">ACFFRE_04810</name>
</gene>
<dbReference type="Proteomes" id="UP001589788">
    <property type="component" value="Unassembled WGS sequence"/>
</dbReference>
<dbReference type="PANTHER" id="PTHR43575">
    <property type="entry name" value="PROTEIN ABCI7, CHLOROPLASTIC"/>
    <property type="match status" value="1"/>
</dbReference>
<reference evidence="3 4" key="1">
    <citation type="submission" date="2024-09" db="EMBL/GenBank/DDBJ databases">
        <authorList>
            <person name="Sun Q."/>
            <person name="Mori K."/>
        </authorList>
    </citation>
    <scope>NUCLEOTIDE SEQUENCE [LARGE SCALE GENOMIC DNA]</scope>
    <source>
        <strain evidence="3 4">JCM 15389</strain>
    </source>
</reference>
<evidence type="ECO:0000256" key="1">
    <source>
        <dbReference type="SAM" id="MobiDB-lite"/>
    </source>
</evidence>
<evidence type="ECO:0000313" key="3">
    <source>
        <dbReference type="EMBL" id="MFC0081469.1"/>
    </source>
</evidence>
<proteinExistence type="predicted"/>
<dbReference type="SUPFAM" id="SSF101960">
    <property type="entry name" value="Stabilizer of iron transporter SufD"/>
    <property type="match status" value="2"/>
</dbReference>
<dbReference type="EMBL" id="JBHLYQ010000032">
    <property type="protein sequence ID" value="MFC0081469.1"/>
    <property type="molecule type" value="Genomic_DNA"/>
</dbReference>
<name>A0ABV6C1C0_9ACTN</name>
<dbReference type="InterPro" id="IPR055346">
    <property type="entry name" value="Fe-S_cluster_assembly_SufBD"/>
</dbReference>
<sequence length="484" mass="50318">MAGPPWLVAARREAGAQLAALAWPAEAEEDWRYSGIDRFDPDRFAPVVSEGDGEDVEAAQALARQWAEALGPAVATVVTLDGRLVVASGSLAEVDGGFDGEGPAAGLQVRSGLRSAVPLRRAAALGPGDPPDAFGVLHRAFSADPVLVGVGNGRQVEGLVLVVHAIRQAPLEGVGRAVFPELRVEVGEGARLGLVEVLASLPPGGPAASTGASRNGSAVPDVAEGERPVPGQRGAARPGTDHEVAVWSGPPGGPLAVLVSGWQVAAGGQLDYGGIQALDRSASAVVFQASGVERDGRLRALTAATGAGWARVRTDAAVLGQGARSELLAGFLAQGRQVLDFRTFQDHQAPFGESELLFKGAVGDRARSVYSGLIRVRRGARGTNAYQTNHNLVLAEGARADSVPNLDIEENDVRCSHASTVGPIDEEQRYYLACRGIEPAVADRLVVRGFFGDLVSRAPIATVGAWLDRTVAARLGQAEREEGR</sequence>
<organism evidence="3 4">
    <name type="scientific">Aciditerrimonas ferrireducens</name>
    <dbReference type="NCBI Taxonomy" id="667306"/>
    <lineage>
        <taxon>Bacteria</taxon>
        <taxon>Bacillati</taxon>
        <taxon>Actinomycetota</taxon>
        <taxon>Acidimicrobiia</taxon>
        <taxon>Acidimicrobiales</taxon>
        <taxon>Acidimicrobiaceae</taxon>
        <taxon>Aciditerrimonas</taxon>
    </lineage>
</organism>
<dbReference type="InterPro" id="IPR037284">
    <property type="entry name" value="SUF_FeS_clus_asmbl_SufBD_sf"/>
</dbReference>
<dbReference type="PANTHER" id="PTHR43575:SF1">
    <property type="entry name" value="PROTEIN ABCI7, CHLOROPLASTIC"/>
    <property type="match status" value="1"/>
</dbReference>
<dbReference type="RefSeq" id="WP_377788715.1">
    <property type="nucleotide sequence ID" value="NZ_JBHLYQ010000032.1"/>
</dbReference>
<accession>A0ABV6C1C0</accession>
<feature type="region of interest" description="Disordered" evidence="1">
    <location>
        <begin position="205"/>
        <end position="242"/>
    </location>
</feature>
<comment type="caution">
    <text evidence="3">The sequence shown here is derived from an EMBL/GenBank/DDBJ whole genome shotgun (WGS) entry which is preliminary data.</text>
</comment>
<feature type="domain" description="SUF system FeS cluster assembly SufBD core" evidence="2">
    <location>
        <begin position="262"/>
        <end position="450"/>
    </location>
</feature>
<dbReference type="InterPro" id="IPR000825">
    <property type="entry name" value="SUF_FeS_clus_asmbl_SufBD_core"/>
</dbReference>
<evidence type="ECO:0000313" key="4">
    <source>
        <dbReference type="Proteomes" id="UP001589788"/>
    </source>
</evidence>
<protein>
    <submittedName>
        <fullName evidence="3">SufD family Fe-S cluster assembly protein</fullName>
    </submittedName>
</protein>
<keyword evidence="4" id="KW-1185">Reference proteome</keyword>